<keyword evidence="3" id="KW-0804">Transcription</keyword>
<dbReference type="Pfam" id="PF00440">
    <property type="entry name" value="TetR_N"/>
    <property type="match status" value="1"/>
</dbReference>
<accession>A0A0A0DA59</accession>
<name>A0A0A0DA59_9PROT</name>
<dbReference type="SUPFAM" id="SSF48498">
    <property type="entry name" value="Tetracyclin repressor-like, C-terminal domain"/>
    <property type="match status" value="1"/>
</dbReference>
<feature type="domain" description="HTH tetR-type" evidence="5">
    <location>
        <begin position="9"/>
        <end position="69"/>
    </location>
</feature>
<evidence type="ECO:0000256" key="1">
    <source>
        <dbReference type="ARBA" id="ARBA00023015"/>
    </source>
</evidence>
<dbReference type="PROSITE" id="PS50977">
    <property type="entry name" value="HTH_TETR_2"/>
    <property type="match status" value="1"/>
</dbReference>
<dbReference type="AlphaFoldDB" id="A0A0A0DA59"/>
<proteinExistence type="predicted"/>
<comment type="caution">
    <text evidence="6">The sequence shown here is derived from an EMBL/GenBank/DDBJ whole genome shotgun (WGS) entry which is preliminary data.</text>
</comment>
<dbReference type="Proteomes" id="UP000029995">
    <property type="component" value="Unassembled WGS sequence"/>
</dbReference>
<dbReference type="Gene3D" id="1.10.10.60">
    <property type="entry name" value="Homeodomain-like"/>
    <property type="match status" value="1"/>
</dbReference>
<evidence type="ECO:0000256" key="2">
    <source>
        <dbReference type="ARBA" id="ARBA00023125"/>
    </source>
</evidence>
<dbReference type="OrthoDB" id="9798857at2"/>
<dbReference type="RefSeq" id="WP_034833421.1">
    <property type="nucleotide sequence ID" value="NZ_JANX01000053.1"/>
</dbReference>
<dbReference type="InterPro" id="IPR009057">
    <property type="entry name" value="Homeodomain-like_sf"/>
</dbReference>
<dbReference type="PRINTS" id="PR00455">
    <property type="entry name" value="HTHTETR"/>
</dbReference>
<evidence type="ECO:0000313" key="6">
    <source>
        <dbReference type="EMBL" id="KGM35019.1"/>
    </source>
</evidence>
<gene>
    <name evidence="6" type="ORF">P409_06800</name>
</gene>
<dbReference type="InterPro" id="IPR001647">
    <property type="entry name" value="HTH_TetR"/>
</dbReference>
<protein>
    <recommendedName>
        <fullName evidence="5">HTH tetR-type domain-containing protein</fullName>
    </recommendedName>
</protein>
<evidence type="ECO:0000256" key="4">
    <source>
        <dbReference type="PROSITE-ProRule" id="PRU00335"/>
    </source>
</evidence>
<keyword evidence="2 4" id="KW-0238">DNA-binding</keyword>
<organism evidence="6 7">
    <name type="scientific">Inquilinus limosus MP06</name>
    <dbReference type="NCBI Taxonomy" id="1398085"/>
    <lineage>
        <taxon>Bacteria</taxon>
        <taxon>Pseudomonadati</taxon>
        <taxon>Pseudomonadota</taxon>
        <taxon>Alphaproteobacteria</taxon>
        <taxon>Rhodospirillales</taxon>
        <taxon>Rhodospirillaceae</taxon>
        <taxon>Inquilinus</taxon>
    </lineage>
</organism>
<evidence type="ECO:0000256" key="3">
    <source>
        <dbReference type="ARBA" id="ARBA00023163"/>
    </source>
</evidence>
<feature type="DNA-binding region" description="H-T-H motif" evidence="4">
    <location>
        <begin position="32"/>
        <end position="51"/>
    </location>
</feature>
<dbReference type="SUPFAM" id="SSF46689">
    <property type="entry name" value="Homeodomain-like"/>
    <property type="match status" value="1"/>
</dbReference>
<evidence type="ECO:0000313" key="7">
    <source>
        <dbReference type="Proteomes" id="UP000029995"/>
    </source>
</evidence>
<sequence>MRYSKDHKQETRERIIRTAARRFREDGVEATGVAALMADAGLTHGGFYAHFPSKEALVAAACAEGFGESRRRMRKTIEQRPPGERLAAMAEAYLSAAHRDHPGQGCIAAAIGPEIARHPAKTRAEFTEGLRGLVETAEAALAADGGDPARAPQAVATMVGALILARGAADEALSDRFLKSGLEAVRGMVPKAG</sequence>
<dbReference type="PANTHER" id="PTHR47506:SF7">
    <property type="entry name" value="TRANSCRIPTIONAL REGULATORY PROTEIN"/>
    <property type="match status" value="1"/>
</dbReference>
<dbReference type="PANTHER" id="PTHR47506">
    <property type="entry name" value="TRANSCRIPTIONAL REGULATORY PROTEIN"/>
    <property type="match status" value="1"/>
</dbReference>
<dbReference type="GO" id="GO:0003677">
    <property type="term" value="F:DNA binding"/>
    <property type="evidence" value="ECO:0007669"/>
    <property type="project" value="UniProtKB-UniRule"/>
</dbReference>
<dbReference type="EMBL" id="JANX01000053">
    <property type="protein sequence ID" value="KGM35019.1"/>
    <property type="molecule type" value="Genomic_DNA"/>
</dbReference>
<reference evidence="6 7" key="1">
    <citation type="submission" date="2014-01" db="EMBL/GenBank/DDBJ databases">
        <title>Genome sequence determination for a cystic fibrosis isolate, Inquilinus limosus.</title>
        <authorList>
            <person name="Pino M."/>
            <person name="Di Conza J."/>
            <person name="Gutkind G."/>
        </authorList>
    </citation>
    <scope>NUCLEOTIDE SEQUENCE [LARGE SCALE GENOMIC DNA]</scope>
    <source>
        <strain evidence="6 7">MP06</strain>
    </source>
</reference>
<dbReference type="Gene3D" id="1.10.357.10">
    <property type="entry name" value="Tetracycline Repressor, domain 2"/>
    <property type="match status" value="1"/>
</dbReference>
<keyword evidence="1" id="KW-0805">Transcription regulation</keyword>
<evidence type="ECO:0000259" key="5">
    <source>
        <dbReference type="PROSITE" id="PS50977"/>
    </source>
</evidence>
<dbReference type="InterPro" id="IPR036271">
    <property type="entry name" value="Tet_transcr_reg_TetR-rel_C_sf"/>
</dbReference>